<reference evidence="3 4" key="1">
    <citation type="submission" date="2017-04" db="EMBL/GenBank/DDBJ databases">
        <title>Kefir bacterial isolates.</title>
        <authorList>
            <person name="Kim Y."/>
            <person name="Blasche S."/>
            <person name="Patil K.R."/>
        </authorList>
    </citation>
    <scope>NUCLEOTIDE SEQUENCE [LARGE SCALE GENOMIC DNA]</scope>
    <source>
        <strain evidence="3 4">KR</strain>
    </source>
</reference>
<evidence type="ECO:0000313" key="4">
    <source>
        <dbReference type="Proteomes" id="UP000216151"/>
    </source>
</evidence>
<keyword evidence="4" id="KW-1185">Reference proteome</keyword>
<sequence>MTLTHEDIMRRQQDVQDALASAAREGQPASPKTEADMEAYARGEITTDEVRRRILARLHADPRYKKATKAA</sequence>
<dbReference type="InterPro" id="IPR033788">
    <property type="entry name" value="VbhA-like"/>
</dbReference>
<dbReference type="AlphaFoldDB" id="A0A269XWL9"/>
<organism evidence="3 4">
    <name type="scientific">Acetobacter fabarum</name>
    <dbReference type="NCBI Taxonomy" id="483199"/>
    <lineage>
        <taxon>Bacteria</taxon>
        <taxon>Pseudomonadati</taxon>
        <taxon>Pseudomonadota</taxon>
        <taxon>Alphaproteobacteria</taxon>
        <taxon>Acetobacterales</taxon>
        <taxon>Acetobacteraceae</taxon>
        <taxon>Acetobacter</taxon>
    </lineage>
</organism>
<feature type="compositionally biased region" description="Basic and acidic residues" evidence="1">
    <location>
        <begin position="1"/>
        <end position="14"/>
    </location>
</feature>
<evidence type="ECO:0000256" key="1">
    <source>
        <dbReference type="SAM" id="MobiDB-lite"/>
    </source>
</evidence>
<comment type="caution">
    <text evidence="3">The sequence shown here is derived from an EMBL/GenBank/DDBJ whole genome shotgun (WGS) entry which is preliminary data.</text>
</comment>
<proteinExistence type="predicted"/>
<feature type="domain" description="Antitoxin VbhA" evidence="2">
    <location>
        <begin position="11"/>
        <end position="57"/>
    </location>
</feature>
<dbReference type="InterPro" id="IPR041535">
    <property type="entry name" value="VbhA"/>
</dbReference>
<feature type="region of interest" description="Disordered" evidence="1">
    <location>
        <begin position="1"/>
        <end position="44"/>
    </location>
</feature>
<dbReference type="Proteomes" id="UP000216151">
    <property type="component" value="Unassembled WGS sequence"/>
</dbReference>
<dbReference type="OrthoDB" id="7220613at2"/>
<dbReference type="InterPro" id="IPR043038">
    <property type="entry name" value="VbhA_sf"/>
</dbReference>
<dbReference type="Pfam" id="PF18495">
    <property type="entry name" value="VbhA"/>
    <property type="match status" value="1"/>
</dbReference>
<dbReference type="Gene3D" id="1.10.8.1050">
    <property type="entry name" value="Antitoxin VbhA-like"/>
    <property type="match status" value="1"/>
</dbReference>
<accession>A0A269XWL9</accession>
<gene>
    <name evidence="3" type="ORF">B8X00_09970</name>
</gene>
<protein>
    <recommendedName>
        <fullName evidence="2">Antitoxin VbhA domain-containing protein</fullName>
    </recommendedName>
</protein>
<dbReference type="EMBL" id="NCXK01000014">
    <property type="protein sequence ID" value="PAK77655.1"/>
    <property type="molecule type" value="Genomic_DNA"/>
</dbReference>
<evidence type="ECO:0000313" key="3">
    <source>
        <dbReference type="EMBL" id="PAK77655.1"/>
    </source>
</evidence>
<evidence type="ECO:0000259" key="2">
    <source>
        <dbReference type="Pfam" id="PF18495"/>
    </source>
</evidence>
<dbReference type="RefSeq" id="WP_095350041.1">
    <property type="nucleotide sequence ID" value="NZ_NCXK01000014.1"/>
</dbReference>
<name>A0A269XWL9_9PROT</name>
<dbReference type="CDD" id="cd11586">
    <property type="entry name" value="VbhA_like"/>
    <property type="match status" value="1"/>
</dbReference>